<feature type="region of interest" description="Disordered" evidence="1">
    <location>
        <begin position="227"/>
        <end position="272"/>
    </location>
</feature>
<protein>
    <submittedName>
        <fullName evidence="3">SCO7613 C-terminal domain-containing membrane protein</fullName>
    </submittedName>
</protein>
<dbReference type="InterPro" id="IPR058062">
    <property type="entry name" value="SCO7613_C"/>
</dbReference>
<evidence type="ECO:0000256" key="2">
    <source>
        <dbReference type="SAM" id="Phobius"/>
    </source>
</evidence>
<keyword evidence="4" id="KW-1185">Reference proteome</keyword>
<feature type="compositionally biased region" description="Pro residues" evidence="1">
    <location>
        <begin position="232"/>
        <end position="247"/>
    </location>
</feature>
<feature type="transmembrane region" description="Helical" evidence="2">
    <location>
        <begin position="653"/>
        <end position="669"/>
    </location>
</feature>
<feature type="transmembrane region" description="Helical" evidence="2">
    <location>
        <begin position="69"/>
        <end position="88"/>
    </location>
</feature>
<feature type="transmembrane region" description="Helical" evidence="2">
    <location>
        <begin position="729"/>
        <end position="748"/>
    </location>
</feature>
<comment type="caution">
    <text evidence="3">The sequence shown here is derived from an EMBL/GenBank/DDBJ whole genome shotgun (WGS) entry which is preliminary data.</text>
</comment>
<keyword evidence="2" id="KW-1133">Transmembrane helix</keyword>
<keyword evidence="2" id="KW-0812">Transmembrane</keyword>
<dbReference type="Proteomes" id="UP001589718">
    <property type="component" value="Unassembled WGS sequence"/>
</dbReference>
<reference evidence="3 4" key="1">
    <citation type="submission" date="2024-09" db="EMBL/GenBank/DDBJ databases">
        <authorList>
            <person name="Sun Q."/>
            <person name="Mori K."/>
        </authorList>
    </citation>
    <scope>NUCLEOTIDE SEQUENCE [LARGE SCALE GENOMIC DNA]</scope>
    <source>
        <strain evidence="3 4">JCM 4362</strain>
    </source>
</reference>
<feature type="compositionally biased region" description="Low complexity" evidence="1">
    <location>
        <begin position="261"/>
        <end position="272"/>
    </location>
</feature>
<feature type="transmembrane region" description="Helical" evidence="2">
    <location>
        <begin position="607"/>
        <end position="624"/>
    </location>
</feature>
<dbReference type="PANTHER" id="PTHR48148">
    <property type="entry name" value="KERATINOCYTE PROLINE-RICH PROTEIN"/>
    <property type="match status" value="1"/>
</dbReference>
<feature type="transmembrane region" description="Helical" evidence="2">
    <location>
        <begin position="123"/>
        <end position="143"/>
    </location>
</feature>
<sequence length="842" mass="84044">MTNVPPPPPAEELRRLDQELLRLDARRAQLLHRRAWLLHLLATPAAPPPAPGVPGPVATTQPGPSAQNVLLALGGVLLAVAALAFTLIGWGQLGIAGRSAALGLVTAAALAVPALLVRRGLVATAEAVAVLGLVLTTLDVYALRQVAFADADGTAYTAAASAVLALVWGGYGVFLPRLRTPLPAALLVAQLPLPLWALSQSATALPVLWALLATAALNTPLALRHLSRSPAPSAPSRPGTPPSPQTPAPAGGTPAHPAPEAPSAGPGTAGSAPVGVPRPVGAVGVLAAGLAWVTGAAALLGALSLSSLAGSPADAAPSCALLLAGGVLALAASLRRPQAASAVAAGLAAVAAAGGLLRPALPLAWTAPLYLACALALPAVAARSVRLPRPVRHGLALSSAAVTSGAVLTTLPALTLTLLSGPLSRPAAPWRGLPAGFRAVPAGGDAWDLPWQAMSTAPLILLASAAALALFHRRRPRPASAVGAVLLAAGALLLVPVALDLPYAAGLALFVVVTAAALASAVFSSSAAASHAALATGAVVSVASALLALAGRGATFAALGALLLLWLATALRATAPAVRSVSAVACVVHATALACASGAALGLPARHTALLALAVPALVALLAVRVRSVPMEIAGAVSALVPLVLAAGHLPTLSLVLALCGAVAAGTAVREERRAVGWAAGGLFVAATWSRLAASEIAAPEAYTVPASVLALAVGVLRRRRDPRASSWLAYGPGLSMTLVPSLVAAWADAHWQRPLLLGVAALVVTLLGARYRLGAPLLLGAVVLSLVSLHELAPYAVQVVGVLPRWLPPALAGMLLLAVGATYEQRLREARRLRERIGRLT</sequence>
<feature type="transmembrane region" description="Helical" evidence="2">
    <location>
        <begin position="779"/>
        <end position="801"/>
    </location>
</feature>
<organism evidence="3 4">
    <name type="scientific">Streptomyces cremeus</name>
    <dbReference type="NCBI Taxonomy" id="66881"/>
    <lineage>
        <taxon>Bacteria</taxon>
        <taxon>Bacillati</taxon>
        <taxon>Actinomycetota</taxon>
        <taxon>Actinomycetes</taxon>
        <taxon>Kitasatosporales</taxon>
        <taxon>Streptomycetaceae</taxon>
        <taxon>Streptomyces</taxon>
    </lineage>
</organism>
<accession>A0ABV5PN61</accession>
<evidence type="ECO:0000313" key="4">
    <source>
        <dbReference type="Proteomes" id="UP001589718"/>
    </source>
</evidence>
<dbReference type="RefSeq" id="WP_345224867.1">
    <property type="nucleotide sequence ID" value="NZ_BAAAXE010000013.1"/>
</dbReference>
<feature type="transmembrane region" description="Helical" evidence="2">
    <location>
        <begin position="581"/>
        <end position="601"/>
    </location>
</feature>
<feature type="transmembrane region" description="Helical" evidence="2">
    <location>
        <begin position="451"/>
        <end position="471"/>
    </location>
</feature>
<feature type="transmembrane region" description="Helical" evidence="2">
    <location>
        <begin position="315"/>
        <end position="332"/>
    </location>
</feature>
<evidence type="ECO:0000313" key="3">
    <source>
        <dbReference type="EMBL" id="MFB9524616.1"/>
    </source>
</evidence>
<dbReference type="EMBL" id="JBHMCR010000022">
    <property type="protein sequence ID" value="MFB9524616.1"/>
    <property type="molecule type" value="Genomic_DNA"/>
</dbReference>
<feature type="transmembrane region" description="Helical" evidence="2">
    <location>
        <begin position="478"/>
        <end position="499"/>
    </location>
</feature>
<feature type="transmembrane region" description="Helical" evidence="2">
    <location>
        <begin position="394"/>
        <end position="419"/>
    </location>
</feature>
<feature type="transmembrane region" description="Helical" evidence="2">
    <location>
        <begin position="280"/>
        <end position="303"/>
    </location>
</feature>
<dbReference type="NCBIfam" id="NF047321">
    <property type="entry name" value="SCO7613_CTERM"/>
    <property type="match status" value="1"/>
</dbReference>
<proteinExistence type="predicted"/>
<feature type="transmembrane region" description="Helical" evidence="2">
    <location>
        <begin position="100"/>
        <end position="117"/>
    </location>
</feature>
<gene>
    <name evidence="3" type="ORF">ACFFTU_32265</name>
</gene>
<feature type="transmembrane region" description="Helical" evidence="2">
    <location>
        <begin position="505"/>
        <end position="525"/>
    </location>
</feature>
<keyword evidence="2" id="KW-0472">Membrane</keyword>
<feature type="transmembrane region" description="Helical" evidence="2">
    <location>
        <begin position="155"/>
        <end position="175"/>
    </location>
</feature>
<name>A0ABV5PN61_STRCM</name>
<feature type="transmembrane region" description="Helical" evidence="2">
    <location>
        <begin position="363"/>
        <end position="382"/>
    </location>
</feature>
<feature type="transmembrane region" description="Helical" evidence="2">
    <location>
        <begin position="754"/>
        <end position="772"/>
    </location>
</feature>
<dbReference type="PANTHER" id="PTHR48148:SF2">
    <property type="entry name" value="PA14 DOMAIN-CONTAINING PROTEIN"/>
    <property type="match status" value="1"/>
</dbReference>
<feature type="transmembrane region" description="Helical" evidence="2">
    <location>
        <begin position="807"/>
        <end position="824"/>
    </location>
</feature>
<feature type="transmembrane region" description="Helical" evidence="2">
    <location>
        <begin position="339"/>
        <end position="357"/>
    </location>
</feature>
<evidence type="ECO:0000256" key="1">
    <source>
        <dbReference type="SAM" id="MobiDB-lite"/>
    </source>
</evidence>